<keyword evidence="2" id="KW-1185">Reference proteome</keyword>
<evidence type="ECO:0000313" key="1">
    <source>
        <dbReference type="EMBL" id="CAG8842938.1"/>
    </source>
</evidence>
<protein>
    <submittedName>
        <fullName evidence="1">15965_t:CDS:1</fullName>
    </submittedName>
</protein>
<evidence type="ECO:0000313" key="2">
    <source>
        <dbReference type="Proteomes" id="UP000789920"/>
    </source>
</evidence>
<accession>A0ACA9SPJ8</accession>
<gene>
    <name evidence="1" type="ORF">RPERSI_LOCUS32545</name>
</gene>
<feature type="non-terminal residue" evidence="1">
    <location>
        <position position="159"/>
    </location>
</feature>
<sequence>IAVNARNELEKMSFLQIRALHIALILRKNIFITVNIEITASTGKAALELKSSKLRDKGYCDWLRKVRAIIIDKYSMVNDDLLDFIVYLFTRSGITELDKVHFIITSDFFQLPPASGGLTEIFRQNDPEFKHHCTNLRYRFLNEDTFQYLKKCNYLEDDA</sequence>
<dbReference type="Proteomes" id="UP000789920">
    <property type="component" value="Unassembled WGS sequence"/>
</dbReference>
<feature type="non-terminal residue" evidence="1">
    <location>
        <position position="1"/>
    </location>
</feature>
<dbReference type="EMBL" id="CAJVQC010136303">
    <property type="protein sequence ID" value="CAG8842938.1"/>
    <property type="molecule type" value="Genomic_DNA"/>
</dbReference>
<organism evidence="1 2">
    <name type="scientific">Racocetra persica</name>
    <dbReference type="NCBI Taxonomy" id="160502"/>
    <lineage>
        <taxon>Eukaryota</taxon>
        <taxon>Fungi</taxon>
        <taxon>Fungi incertae sedis</taxon>
        <taxon>Mucoromycota</taxon>
        <taxon>Glomeromycotina</taxon>
        <taxon>Glomeromycetes</taxon>
        <taxon>Diversisporales</taxon>
        <taxon>Gigasporaceae</taxon>
        <taxon>Racocetra</taxon>
    </lineage>
</organism>
<reference evidence="1" key="1">
    <citation type="submission" date="2021-06" db="EMBL/GenBank/DDBJ databases">
        <authorList>
            <person name="Kallberg Y."/>
            <person name="Tangrot J."/>
            <person name="Rosling A."/>
        </authorList>
    </citation>
    <scope>NUCLEOTIDE SEQUENCE</scope>
    <source>
        <strain evidence="1">MA461A</strain>
    </source>
</reference>
<proteinExistence type="predicted"/>
<comment type="caution">
    <text evidence="1">The sequence shown here is derived from an EMBL/GenBank/DDBJ whole genome shotgun (WGS) entry which is preliminary data.</text>
</comment>
<name>A0ACA9SPJ8_9GLOM</name>